<dbReference type="Gene3D" id="3.30.1330.40">
    <property type="entry name" value="RutC-like"/>
    <property type="match status" value="1"/>
</dbReference>
<evidence type="ECO:0000313" key="2">
    <source>
        <dbReference type="EMBL" id="MBM6703448.1"/>
    </source>
</evidence>
<keyword evidence="3" id="KW-1185">Reference proteome</keyword>
<name>A0ABS2DRV2_9BURK</name>
<accession>A0ABS2DRV2</accession>
<dbReference type="NCBIfam" id="TIGR00004">
    <property type="entry name" value="Rid family detoxifying hydrolase"/>
    <property type="match status" value="1"/>
</dbReference>
<gene>
    <name evidence="2" type="ORF">H6A60_02920</name>
</gene>
<proteinExistence type="inferred from homology"/>
<organism evidence="2 3">
    <name type="scientific">Sutterella massiliensis</name>
    <dbReference type="NCBI Taxonomy" id="1816689"/>
    <lineage>
        <taxon>Bacteria</taxon>
        <taxon>Pseudomonadati</taxon>
        <taxon>Pseudomonadota</taxon>
        <taxon>Betaproteobacteria</taxon>
        <taxon>Burkholderiales</taxon>
        <taxon>Sutterellaceae</taxon>
        <taxon>Sutterella</taxon>
    </lineage>
</organism>
<dbReference type="PANTHER" id="PTHR11803">
    <property type="entry name" value="2-IMINOBUTANOATE/2-IMINOPROPANOATE DEAMINASE RIDA"/>
    <property type="match status" value="1"/>
</dbReference>
<dbReference type="InterPro" id="IPR006056">
    <property type="entry name" value="RidA"/>
</dbReference>
<dbReference type="InterPro" id="IPR006175">
    <property type="entry name" value="YjgF/YER057c/UK114"/>
</dbReference>
<evidence type="ECO:0000313" key="3">
    <source>
        <dbReference type="Proteomes" id="UP000715095"/>
    </source>
</evidence>
<dbReference type="SUPFAM" id="SSF55298">
    <property type="entry name" value="YjgF-like"/>
    <property type="match status" value="1"/>
</dbReference>
<dbReference type="EMBL" id="JACJJC010000003">
    <property type="protein sequence ID" value="MBM6703448.1"/>
    <property type="molecule type" value="Genomic_DNA"/>
</dbReference>
<dbReference type="InterPro" id="IPR035959">
    <property type="entry name" value="RutC-like_sf"/>
</dbReference>
<dbReference type="RefSeq" id="WP_205101917.1">
    <property type="nucleotide sequence ID" value="NZ_JACJJC010000003.1"/>
</dbReference>
<dbReference type="PANTHER" id="PTHR11803:SF39">
    <property type="entry name" value="2-IMINOBUTANOATE_2-IMINOPROPANOATE DEAMINASE"/>
    <property type="match status" value="1"/>
</dbReference>
<evidence type="ECO:0000256" key="1">
    <source>
        <dbReference type="ARBA" id="ARBA00010552"/>
    </source>
</evidence>
<dbReference type="Proteomes" id="UP000715095">
    <property type="component" value="Unassembled WGS sequence"/>
</dbReference>
<reference evidence="2 3" key="1">
    <citation type="journal article" date="2021" name="Sci. Rep.">
        <title>The distribution of antibiotic resistance genes in chicken gut microbiota commensals.</title>
        <authorList>
            <person name="Juricova H."/>
            <person name="Matiasovicova J."/>
            <person name="Kubasova T."/>
            <person name="Cejkova D."/>
            <person name="Rychlik I."/>
        </authorList>
    </citation>
    <scope>NUCLEOTIDE SEQUENCE [LARGE SCALE GENOMIC DNA]</scope>
    <source>
        <strain evidence="2 3">An829</strain>
    </source>
</reference>
<dbReference type="Pfam" id="PF01042">
    <property type="entry name" value="Ribonuc_L-PSP"/>
    <property type="match status" value="1"/>
</dbReference>
<comment type="caution">
    <text evidence="2">The sequence shown here is derived from an EMBL/GenBank/DDBJ whole genome shotgun (WGS) entry which is preliminary data.</text>
</comment>
<protein>
    <submittedName>
        <fullName evidence="2">RidA family protein</fullName>
    </submittedName>
</protein>
<sequence length="126" mass="13383">MTTRIISTDKAPAAIGPYSQAVADAHTLYCSGQIGLNPVTGELIEPFEAQAHQAFSNLKAVIEAAGGKLENVMKLTIFLASMDDFPVVNDIMCKYFAAPYPARSCFAVAALPKGARVEVEAIVHLA</sequence>
<dbReference type="CDD" id="cd00448">
    <property type="entry name" value="YjgF_YER057c_UK114_family"/>
    <property type="match status" value="1"/>
</dbReference>
<comment type="similarity">
    <text evidence="1">Belongs to the RutC family.</text>
</comment>